<name>A0A1G1KQ88_9BACT</name>
<evidence type="ECO:0000259" key="7">
    <source>
        <dbReference type="Pfam" id="PF13186"/>
    </source>
</evidence>
<evidence type="ECO:0000256" key="5">
    <source>
        <dbReference type="ARBA" id="ARBA00023014"/>
    </source>
</evidence>
<keyword evidence="2" id="KW-0949">S-adenosyl-L-methionine</keyword>
<dbReference type="PANTHER" id="PTHR11228:SF7">
    <property type="entry name" value="PQQA PEPTIDE CYCLASE"/>
    <property type="match status" value="1"/>
</dbReference>
<evidence type="ECO:0000313" key="8">
    <source>
        <dbReference type="EMBL" id="OGW95048.1"/>
    </source>
</evidence>
<keyword evidence="6" id="KW-0040">ANK repeat</keyword>
<dbReference type="PROSITE" id="PS50297">
    <property type="entry name" value="ANK_REP_REGION"/>
    <property type="match status" value="1"/>
</dbReference>
<dbReference type="GO" id="GO:0003824">
    <property type="term" value="F:catalytic activity"/>
    <property type="evidence" value="ECO:0007669"/>
    <property type="project" value="InterPro"/>
</dbReference>
<dbReference type="InterPro" id="IPR002110">
    <property type="entry name" value="Ankyrin_rpt"/>
</dbReference>
<dbReference type="Gene3D" id="1.25.40.20">
    <property type="entry name" value="Ankyrin repeat-containing domain"/>
    <property type="match status" value="1"/>
</dbReference>
<dbReference type="InterPro" id="IPR058240">
    <property type="entry name" value="rSAM_sf"/>
</dbReference>
<proteinExistence type="predicted"/>
<dbReference type="Proteomes" id="UP000178187">
    <property type="component" value="Unassembled WGS sequence"/>
</dbReference>
<dbReference type="InterPro" id="IPR013785">
    <property type="entry name" value="Aldolase_TIM"/>
</dbReference>
<feature type="domain" description="4Fe4S-binding SPASM" evidence="7">
    <location>
        <begin position="270"/>
        <end position="330"/>
    </location>
</feature>
<keyword evidence="3" id="KW-0479">Metal-binding</keyword>
<accession>A0A1G1KQ88</accession>
<feature type="repeat" description="ANK" evidence="6">
    <location>
        <begin position="33"/>
        <end position="65"/>
    </location>
</feature>
<evidence type="ECO:0000256" key="2">
    <source>
        <dbReference type="ARBA" id="ARBA00022691"/>
    </source>
</evidence>
<dbReference type="SMART" id="SM00248">
    <property type="entry name" value="ANK"/>
    <property type="match status" value="2"/>
</dbReference>
<dbReference type="PANTHER" id="PTHR11228">
    <property type="entry name" value="RADICAL SAM DOMAIN PROTEIN"/>
    <property type="match status" value="1"/>
</dbReference>
<keyword evidence="4" id="KW-0408">Iron</keyword>
<protein>
    <recommendedName>
        <fullName evidence="7">4Fe4S-binding SPASM domain-containing protein</fullName>
    </recommendedName>
</protein>
<comment type="caution">
    <text evidence="8">The sequence shown here is derived from an EMBL/GenBank/DDBJ whole genome shotgun (WGS) entry which is preliminary data.</text>
</comment>
<reference evidence="8 9" key="1">
    <citation type="journal article" date="2016" name="Nat. Commun.">
        <title>Thousands of microbial genomes shed light on interconnected biogeochemical processes in an aquifer system.</title>
        <authorList>
            <person name="Anantharaman K."/>
            <person name="Brown C.T."/>
            <person name="Hug L.A."/>
            <person name="Sharon I."/>
            <person name="Castelle C.J."/>
            <person name="Probst A.J."/>
            <person name="Thomas B.C."/>
            <person name="Singh A."/>
            <person name="Wilkins M.J."/>
            <person name="Karaoz U."/>
            <person name="Brodie E.L."/>
            <person name="Williams K.H."/>
            <person name="Hubbard S.S."/>
            <person name="Banfield J.F."/>
        </authorList>
    </citation>
    <scope>NUCLEOTIDE SEQUENCE [LARGE SCALE GENOMIC DNA]</scope>
</reference>
<dbReference type="CDD" id="cd21109">
    <property type="entry name" value="SPASM"/>
    <property type="match status" value="1"/>
</dbReference>
<dbReference type="GO" id="GO:0046872">
    <property type="term" value="F:metal ion binding"/>
    <property type="evidence" value="ECO:0007669"/>
    <property type="project" value="UniProtKB-KW"/>
</dbReference>
<evidence type="ECO:0000256" key="3">
    <source>
        <dbReference type="ARBA" id="ARBA00022723"/>
    </source>
</evidence>
<dbReference type="InterPro" id="IPR036770">
    <property type="entry name" value="Ankyrin_rpt-contain_sf"/>
</dbReference>
<dbReference type="Pfam" id="PF12796">
    <property type="entry name" value="Ank_2"/>
    <property type="match status" value="1"/>
</dbReference>
<evidence type="ECO:0000256" key="6">
    <source>
        <dbReference type="PROSITE-ProRule" id="PRU00023"/>
    </source>
</evidence>
<dbReference type="InterPro" id="IPR023885">
    <property type="entry name" value="4Fe4S-binding_SPASM_dom"/>
</dbReference>
<evidence type="ECO:0000313" key="9">
    <source>
        <dbReference type="Proteomes" id="UP000178187"/>
    </source>
</evidence>
<evidence type="ECO:0000256" key="1">
    <source>
        <dbReference type="ARBA" id="ARBA00001966"/>
    </source>
</evidence>
<dbReference type="EMBL" id="MHFR01000069">
    <property type="protein sequence ID" value="OGW95048.1"/>
    <property type="molecule type" value="Genomic_DNA"/>
</dbReference>
<dbReference type="SUPFAM" id="SSF102114">
    <property type="entry name" value="Radical SAM enzymes"/>
    <property type="match status" value="2"/>
</dbReference>
<dbReference type="PROSITE" id="PS50088">
    <property type="entry name" value="ANK_REPEAT"/>
    <property type="match status" value="1"/>
</dbReference>
<dbReference type="AlphaFoldDB" id="A0A1G1KQ88"/>
<dbReference type="Gene3D" id="3.20.20.70">
    <property type="entry name" value="Aldolase class I"/>
    <property type="match status" value="2"/>
</dbReference>
<dbReference type="Pfam" id="PF13186">
    <property type="entry name" value="SPASM"/>
    <property type="match status" value="1"/>
</dbReference>
<comment type="cofactor">
    <cofactor evidence="1">
        <name>[4Fe-4S] cluster</name>
        <dbReference type="ChEBI" id="CHEBI:49883"/>
    </cofactor>
</comment>
<dbReference type="SUPFAM" id="SSF48403">
    <property type="entry name" value="Ankyrin repeat"/>
    <property type="match status" value="1"/>
</dbReference>
<evidence type="ECO:0000256" key="4">
    <source>
        <dbReference type="ARBA" id="ARBA00023004"/>
    </source>
</evidence>
<gene>
    <name evidence="8" type="ORF">A3G33_05290</name>
</gene>
<dbReference type="InterPro" id="IPR007197">
    <property type="entry name" value="rSAM"/>
</dbReference>
<keyword evidence="5" id="KW-0411">Iron-sulfur</keyword>
<dbReference type="InterPro" id="IPR050377">
    <property type="entry name" value="Radical_SAM_PqqE_MftC-like"/>
</dbReference>
<dbReference type="GO" id="GO:0051536">
    <property type="term" value="F:iron-sulfur cluster binding"/>
    <property type="evidence" value="ECO:0007669"/>
    <property type="project" value="UniProtKB-KW"/>
</dbReference>
<dbReference type="SFLD" id="SFLDG01067">
    <property type="entry name" value="SPASM/twitch_domain_containing"/>
    <property type="match status" value="1"/>
</dbReference>
<dbReference type="SFLD" id="SFLDS00029">
    <property type="entry name" value="Radical_SAM"/>
    <property type="match status" value="1"/>
</dbReference>
<organism evidence="8 9">
    <name type="scientific">Candidatus Danuiimicrobium aquiferis</name>
    <dbReference type="NCBI Taxonomy" id="1801832"/>
    <lineage>
        <taxon>Bacteria</taxon>
        <taxon>Pseudomonadati</taxon>
        <taxon>Candidatus Omnitrophota</taxon>
        <taxon>Candidatus Danuiimicrobium</taxon>
    </lineage>
</organism>
<sequence length="624" mass="71497">MNKFLFEAVARGATEEIKQLIRGGINLEMKDENGSSPLIRASAVGDIPIMRLLLDHGADIEHQNDAQQSSLVAAFTKGQRVAARLLIASGADQTYALEHLIATKNVPALKLFSEECSAGIKAAYIYSGSERDGCKDGVDCKIISDLLRIVETEANAGDETYPEDSNSLFRKKRILNCLGKHSNNSHEQVLFLRYFLKNYPFFEFMHITLGEAMLNDGTAEGVDEALFHLEIAYSMNQLNLYTHSLLDRAYRKKQNPTAVISDFELQKRFCSRPFERFISNVDSHVYVCCPSWLPRPIGNINTQSWEEIWDSESAQEIRRSVIDGDYKYCSRLLCPRIQDGSLPEKKDIKEPFFREILDNRKVLLASYPREYVLGHDLSCNYACPSCRTKKFTANAEEQKRLSTIKERVVMPILKRVKYLMLSGSGEFIASSHCREILQSINSRDYPGLRLVMLTNGMLFTEKVWFEFSALAEMIREIHVSIDAVDASTYQKLRKGGDFQSLMINLQFFSNLRQKKRIDKFLINMVVQKANYLEMKKFVEMGKTLGCDQVTFSRITNWGCFAPDRFRGIDIASPSHPEHEEFLATLRDPLFKDKIVDLYNIYRFWKEANRKGRMVEKHEGVGKEK</sequence>